<feature type="disulfide bond" evidence="1">
    <location>
        <begin position="79"/>
        <end position="92"/>
    </location>
</feature>
<dbReference type="Proteomes" id="UP001187315">
    <property type="component" value="Unassembled WGS sequence"/>
</dbReference>
<dbReference type="Gene3D" id="2.10.50.10">
    <property type="entry name" value="Tumor Necrosis Factor Receptor, subunit A, domain 2"/>
    <property type="match status" value="3"/>
</dbReference>
<keyword evidence="3" id="KW-0732">Signal</keyword>
<comment type="caution">
    <text evidence="5">The sequence shown here is derived from an EMBL/GenBank/DDBJ whole genome shotgun (WGS) entry which is preliminary data.</text>
</comment>
<keyword evidence="2" id="KW-0812">Transmembrane</keyword>
<dbReference type="SMART" id="SM00208">
    <property type="entry name" value="TNFR"/>
    <property type="match status" value="3"/>
</dbReference>
<dbReference type="PROSITE" id="PS50050">
    <property type="entry name" value="TNFR_NGFR_2"/>
    <property type="match status" value="1"/>
</dbReference>
<organism evidence="5 6">
    <name type="scientific">Tachysurus vachellii</name>
    <name type="common">Darkbarbel catfish</name>
    <name type="synonym">Pelteobagrus vachellii</name>
    <dbReference type="NCBI Taxonomy" id="175792"/>
    <lineage>
        <taxon>Eukaryota</taxon>
        <taxon>Metazoa</taxon>
        <taxon>Chordata</taxon>
        <taxon>Craniata</taxon>
        <taxon>Vertebrata</taxon>
        <taxon>Euteleostomi</taxon>
        <taxon>Actinopterygii</taxon>
        <taxon>Neopterygii</taxon>
        <taxon>Teleostei</taxon>
        <taxon>Ostariophysi</taxon>
        <taxon>Siluriformes</taxon>
        <taxon>Bagridae</taxon>
        <taxon>Tachysurus</taxon>
    </lineage>
</organism>
<dbReference type="GO" id="GO:0042127">
    <property type="term" value="P:regulation of cell population proliferation"/>
    <property type="evidence" value="ECO:0007669"/>
    <property type="project" value="TreeGrafter"/>
</dbReference>
<dbReference type="PANTHER" id="PTHR47139">
    <property type="entry name" value="TUMOR NECROSIS FACTOR RECEPTOR SUPERFAMILY MEMBER 9"/>
    <property type="match status" value="1"/>
</dbReference>
<evidence type="ECO:0000256" key="2">
    <source>
        <dbReference type="SAM" id="Phobius"/>
    </source>
</evidence>
<reference evidence="5" key="1">
    <citation type="submission" date="2023-08" db="EMBL/GenBank/DDBJ databases">
        <title>Pelteobagrus vachellii genome.</title>
        <authorList>
            <person name="Liu H."/>
        </authorList>
    </citation>
    <scope>NUCLEOTIDE SEQUENCE</scope>
    <source>
        <strain evidence="5">PRFRI_2022a</strain>
        <tissue evidence="5">Muscle</tissue>
    </source>
</reference>
<dbReference type="SUPFAM" id="SSF57586">
    <property type="entry name" value="TNF receptor-like"/>
    <property type="match status" value="2"/>
</dbReference>
<dbReference type="PROSITE" id="PS00652">
    <property type="entry name" value="TNFR_NGFR_1"/>
    <property type="match status" value="2"/>
</dbReference>
<comment type="caution">
    <text evidence="1">Lacks conserved residue(s) required for the propagation of feature annotation.</text>
</comment>
<evidence type="ECO:0000313" key="6">
    <source>
        <dbReference type="Proteomes" id="UP001187315"/>
    </source>
</evidence>
<proteinExistence type="predicted"/>
<dbReference type="Pfam" id="PF00020">
    <property type="entry name" value="TNFR_c6"/>
    <property type="match status" value="2"/>
</dbReference>
<evidence type="ECO:0000256" key="1">
    <source>
        <dbReference type="PROSITE-ProRule" id="PRU00206"/>
    </source>
</evidence>
<dbReference type="AlphaFoldDB" id="A0AA88LQU9"/>
<keyword evidence="2" id="KW-1133">Transmembrane helix</keyword>
<dbReference type="InterPro" id="IPR001368">
    <property type="entry name" value="TNFR/NGFR_Cys_rich_reg"/>
</dbReference>
<dbReference type="PANTHER" id="PTHR47139:SF4">
    <property type="entry name" value="TUMOR NECROSIS FACTOR RECEPTOR SUPERFAMILY MEMBER 9 ISOFORM X1-RELATED"/>
    <property type="match status" value="1"/>
</dbReference>
<gene>
    <name evidence="5" type="ORF">Q7C36_020990</name>
</gene>
<keyword evidence="2" id="KW-0472">Membrane</keyword>
<feature type="transmembrane region" description="Helical" evidence="2">
    <location>
        <begin position="200"/>
        <end position="223"/>
    </location>
</feature>
<evidence type="ECO:0000259" key="4">
    <source>
        <dbReference type="PROSITE" id="PS50050"/>
    </source>
</evidence>
<evidence type="ECO:0000313" key="5">
    <source>
        <dbReference type="EMBL" id="KAK2821647.1"/>
    </source>
</evidence>
<evidence type="ECO:0000256" key="3">
    <source>
        <dbReference type="SAM" id="SignalP"/>
    </source>
</evidence>
<dbReference type="EMBL" id="JAVHJS010000022">
    <property type="protein sequence ID" value="KAK2821647.1"/>
    <property type="molecule type" value="Genomic_DNA"/>
</dbReference>
<feature type="chain" id="PRO_5041665015" description="TNFR-Cys domain-containing protein" evidence="3">
    <location>
        <begin position="20"/>
        <end position="280"/>
    </location>
</feature>
<keyword evidence="1" id="KW-1015">Disulfide bond</keyword>
<accession>A0AA88LQU9</accession>
<dbReference type="GO" id="GO:0038023">
    <property type="term" value="F:signaling receptor activity"/>
    <property type="evidence" value="ECO:0007669"/>
    <property type="project" value="TreeGrafter"/>
</dbReference>
<name>A0AA88LQU9_TACVA</name>
<feature type="signal peptide" evidence="3">
    <location>
        <begin position="1"/>
        <end position="19"/>
    </location>
</feature>
<feature type="repeat" description="TNFR-Cys" evidence="1">
    <location>
        <begin position="61"/>
        <end position="100"/>
    </location>
</feature>
<feature type="domain" description="TNFR-Cys" evidence="4">
    <location>
        <begin position="61"/>
        <end position="100"/>
    </location>
</feature>
<sequence>MWLLLTLLLSLSLFMGSHEVEPGCDEWTHSSSSSEFCCVRCKPGNRLVNNCGPNVQVLCTPCENGTYTRINNAVSCKTCTECISPLRVKTFCTASSDTVCECAEGFQCGDETCSFCVQQCGKGEEPTEQRDCQPCPEGTFNSQIHHHCIKWSSSCPSADQQIVAEGTAVSDIVCAEIKPTVPNEIPSNPDSKGAYPGMKLVMAIICACLIIISAMPLCIAMYFKKEKTEKTPLRPEETPAGKARQSLVPELEQCNFCFPQEERGSNSSLLLDDKPFELVV</sequence>
<feature type="disulfide bond" evidence="1">
    <location>
        <begin position="82"/>
        <end position="100"/>
    </location>
</feature>
<protein>
    <recommendedName>
        <fullName evidence="4">TNFR-Cys domain-containing protein</fullName>
    </recommendedName>
</protein>
<keyword evidence="6" id="KW-1185">Reference proteome</keyword>